<dbReference type="KEGG" id="plt:Plut_0369"/>
<reference evidence="5" key="1">
    <citation type="submission" date="2005-08" db="EMBL/GenBank/DDBJ databases">
        <title>Complete sequence of Pelodictyon luteolum DSM 273.</title>
        <authorList>
            <consortium name="US DOE Joint Genome Institute"/>
            <person name="Copeland A."/>
            <person name="Lucas S."/>
            <person name="Lapidus A."/>
            <person name="Barry K."/>
            <person name="Detter J.C."/>
            <person name="Glavina T."/>
            <person name="Hammon N."/>
            <person name="Israni S."/>
            <person name="Pitluck S."/>
            <person name="Bryant D."/>
            <person name="Schmutz J."/>
            <person name="Larimer F."/>
            <person name="Land M."/>
            <person name="Kyrpides N."/>
            <person name="Ivanova N."/>
            <person name="Richardson P."/>
        </authorList>
    </citation>
    <scope>NUCLEOTIDE SEQUENCE [LARGE SCALE GENOMIC DNA]</scope>
    <source>
        <strain evidence="5">DSM 273 / BCRC 81028 / 2530</strain>
    </source>
</reference>
<feature type="signal peptide" evidence="3">
    <location>
        <begin position="1"/>
        <end position="23"/>
    </location>
</feature>
<feature type="repeat" description="TPR" evidence="1">
    <location>
        <begin position="1028"/>
        <end position="1061"/>
    </location>
</feature>
<feature type="repeat" description="TPR" evidence="1">
    <location>
        <begin position="370"/>
        <end position="403"/>
    </location>
</feature>
<feature type="repeat" description="TPR" evidence="1">
    <location>
        <begin position="248"/>
        <end position="281"/>
    </location>
</feature>
<organism evidence="4 5">
    <name type="scientific">Chlorobium luteolum (strain DSM 273 / BCRC 81028 / 2530)</name>
    <name type="common">Pelodictyon luteolum</name>
    <dbReference type="NCBI Taxonomy" id="319225"/>
    <lineage>
        <taxon>Bacteria</taxon>
        <taxon>Pseudomonadati</taxon>
        <taxon>Chlorobiota</taxon>
        <taxon>Chlorobiia</taxon>
        <taxon>Chlorobiales</taxon>
        <taxon>Chlorobiaceae</taxon>
        <taxon>Chlorobium/Pelodictyon group</taxon>
        <taxon>Pelodictyon</taxon>
    </lineage>
</organism>
<protein>
    <submittedName>
        <fullName evidence="4">TPR repeat</fullName>
    </submittedName>
</protein>
<name>Q3B5X4_CHLL3</name>
<evidence type="ECO:0000256" key="3">
    <source>
        <dbReference type="SAM" id="SignalP"/>
    </source>
</evidence>
<dbReference type="SMART" id="SM00028">
    <property type="entry name" value="TPR"/>
    <property type="match status" value="29"/>
</dbReference>
<keyword evidence="5" id="KW-1185">Reference proteome</keyword>
<dbReference type="PROSITE" id="PS50005">
    <property type="entry name" value="TPR"/>
    <property type="match status" value="5"/>
</dbReference>
<feature type="chain" id="PRO_5004224283" evidence="3">
    <location>
        <begin position="24"/>
        <end position="1901"/>
    </location>
</feature>
<evidence type="ECO:0000256" key="1">
    <source>
        <dbReference type="PROSITE-ProRule" id="PRU00339"/>
    </source>
</evidence>
<dbReference type="SUPFAM" id="SSF48452">
    <property type="entry name" value="TPR-like"/>
    <property type="match status" value="8"/>
</dbReference>
<proteinExistence type="predicted"/>
<dbReference type="EMBL" id="CP000096">
    <property type="protein sequence ID" value="ABB23257.1"/>
    <property type="molecule type" value="Genomic_DNA"/>
</dbReference>
<dbReference type="OrthoDB" id="1416278at2"/>
<feature type="repeat" description="TPR" evidence="1">
    <location>
        <begin position="728"/>
        <end position="761"/>
    </location>
</feature>
<sequence length="1901" mass="204952">MKSIVARAALGACILALPAGLDAGTDAPLKTVGDAELTLRELIEQAEENISEADLLIEARKQAERNAESAAKVREAYERGSRLAESGDLAGARAEWRRALEIARNPEMKSYIVEQTRKAEQRAEAQRAEREQRVAALNGEATALFGRGLLDESQARFQESLALEASNPEAKRYIDTLIPARRNELRQQAAREEQARVALEKGRALSSGGDFNAALTRWREALALTSDVELAATINNEIQLAEGKVSKAAGLLSEGAVQFDAGSLQAAEEKFRAALAVDPMQVAATDYLEVKIPARKVELQRIAEAEAGARVIFEKGNKLFAAGDTDGAKAAWREAEAATRDPELKAAVVAQFRKAEAQEAAERAAAEARVAALVREGESLFQSGRLEEAEAKFREVIALDRSDRVATQYLSSSIPDRKAQLEKQREEEAEARAAIERGNKLYAGGNLDGAQAVWREALSLTRNPELKSAIALQSRRAEEQAARDRAALKARIDSLSAEGVALFNADRLDEAALKFRGVLALDPSHWSSLQSIDSGIPKRRKELERIAVVEEQAAGVALRGDALLKAGDLEGAKSAYLEAAGIAEKAESKASMTLKADQITLRQEREAEELRARIAAMATEGESLFNADRLDESTAKFRELLTLDATNRTATTYINDTIPARKAELERRAAVAKQARASYERGTSLAAAGDLRGAVGAWNEALAAAEDPDLTAAINTGLAGAKEKLARAEELTLEGTALFQSGNVDGSEATFRQALALDPMNRGAMDYLEVRLPVRRAELQRQREAEELRGRIAATLAEGESLFNTDRLDESTAKFKELLALDATNRTATGYINDTIPARKKELQRIAAVEQRVKETGVRGDGLLKAGDLEGAKAAYLEAAGIAEKAESKASMTQKASQITLRQEREAEELRARIAAMATEGESLFNADRLDESAAKFSELLALDATNRTATGYINDTIPARKAELEHRAAVAEQARASYERGSALAAAGDLRGAVGAWNEALAAAEDPKLTAAIKTGLAGAKEKLARAEALSQEGTALFQSGNVDGSEAKFRSALIIDPMNRGAMDYLEVRLPARRAELQRQREAEELRVRIAATLAEGESLFNADRLDESTAKFRELLALDATNRTATGYINDTIPARKAELERRAAVAKQARASYERGTSLAAAGDLRGAVGAWNEALAAAEDPELTAAINTGLAGAKEKLAKAEELTLEGTALFQSGNVDGSEAKFRSALILDPMNPVAMDYRDAQIPLRREELRRQIEAEAQAAAAFKSGNTMFAAGDLNGAEVAWRKALSLTRNPELQAAIALQSRKAEEQAAAERAALAARIEALGREARLLLAADQLDEADARYRELLALDPARPDALLALETGIPQRRAELKRQREAEELRARIAAISAEGESLFNADRLDESTAKFSELLALDATNRTATGYINDTIPARKAELERRAAVAEQARASYERGSALAAAGDLRGAVGAWNEALAAAEDPELTAAINTGLAGAKEKLARAEELTLEGTALFQSGNVDGSETTFRQVLALDPMNRGAMDYLEVQLPARRAELLRQQREAEHQARIAAISAEGESLFNADRLGESAAKFRELLALDATNRTATGYINDAIPARRVELQRRAAVARQAQAGYENGRARYAAGDLAGAIGAWEGALRIAEDAKLTATINADLQKAREKSSRIRALHDESLSLFASDSLDGSEAKFRELLAIDASNAVAKDHLSSRIPARRAELLRQRGVASSVEAALGEGNRLYASGNVQGAIARWTEGLGVAETPGQKASLAGQVRMADERLRQEAAARQIRVSELYAEGATLFGSDRLDEAAAKFQELLQLDGSHPEARSYAGVKIPARKAELQRLAELEQRAKDAYERGNRLYAAGDYDAAKAAWQEALNITATQR</sequence>
<dbReference type="InterPro" id="IPR011990">
    <property type="entry name" value="TPR-like_helical_dom_sf"/>
</dbReference>
<evidence type="ECO:0000313" key="5">
    <source>
        <dbReference type="Proteomes" id="UP000002709"/>
    </source>
</evidence>
<keyword evidence="2" id="KW-0175">Coiled coil</keyword>
<keyword evidence="1" id="KW-0802">TPR repeat</keyword>
<dbReference type="STRING" id="319225.Plut_0369"/>
<dbReference type="HOGENOM" id="CLU_235811_0_0_10"/>
<feature type="repeat" description="TPR" evidence="1">
    <location>
        <begin position="1506"/>
        <end position="1539"/>
    </location>
</feature>
<dbReference type="RefSeq" id="WP_011357132.1">
    <property type="nucleotide sequence ID" value="NC_007512.1"/>
</dbReference>
<dbReference type="Gene3D" id="1.25.40.10">
    <property type="entry name" value="Tetratricopeptide repeat domain"/>
    <property type="match status" value="9"/>
</dbReference>
<evidence type="ECO:0000256" key="2">
    <source>
        <dbReference type="SAM" id="Coils"/>
    </source>
</evidence>
<feature type="coiled-coil region" evidence="2">
    <location>
        <begin position="43"/>
        <end position="80"/>
    </location>
</feature>
<keyword evidence="3" id="KW-0732">Signal</keyword>
<dbReference type="InterPro" id="IPR019734">
    <property type="entry name" value="TPR_rpt"/>
</dbReference>
<gene>
    <name evidence="4" type="ordered locus">Plut_0369</name>
</gene>
<evidence type="ECO:0000313" key="4">
    <source>
        <dbReference type="EMBL" id="ABB23257.1"/>
    </source>
</evidence>
<dbReference type="Proteomes" id="UP000002709">
    <property type="component" value="Chromosome"/>
</dbReference>
<feature type="coiled-coil region" evidence="2">
    <location>
        <begin position="111"/>
        <end position="140"/>
    </location>
</feature>
<accession>Q3B5X4</accession>